<evidence type="ECO:0000313" key="3">
    <source>
        <dbReference type="EMBL" id="MDA4844234.1"/>
    </source>
</evidence>
<dbReference type="Pfam" id="PF10400">
    <property type="entry name" value="Vir_act_alpha_C"/>
    <property type="match status" value="1"/>
</dbReference>
<sequence>MALSHAILVCLTERPMSGYDLAKFFDTSIAFFWKATHPQIYRELKKLGGQGYVTSAEEVQSGKPNRFVYSITDAGKQALKDWSREPVALPLIKDDLLVRLQAIEYVDKDALREQIRARLAAHREQLGQYHHIRDVRFSDGKPAPEDLGKLMGLELGIQYEQGWIAWCEGVLQRLEGT</sequence>
<feature type="domain" description="Transcription regulator PadR N-terminal" evidence="1">
    <location>
        <begin position="7"/>
        <end position="80"/>
    </location>
</feature>
<feature type="domain" description="Transcription regulator PadR C-terminal" evidence="2">
    <location>
        <begin position="92"/>
        <end position="175"/>
    </location>
</feature>
<name>A0ABT4VHP0_9HYPH</name>
<organism evidence="3 4">
    <name type="scientific">Hoeflea poritis</name>
    <dbReference type="NCBI Taxonomy" id="2993659"/>
    <lineage>
        <taxon>Bacteria</taxon>
        <taxon>Pseudomonadati</taxon>
        <taxon>Pseudomonadota</taxon>
        <taxon>Alphaproteobacteria</taxon>
        <taxon>Hyphomicrobiales</taxon>
        <taxon>Rhizobiaceae</taxon>
        <taxon>Hoeflea</taxon>
    </lineage>
</organism>
<dbReference type="Pfam" id="PF03551">
    <property type="entry name" value="PadR"/>
    <property type="match status" value="1"/>
</dbReference>
<dbReference type="InterPro" id="IPR036388">
    <property type="entry name" value="WH-like_DNA-bd_sf"/>
</dbReference>
<dbReference type="InterPro" id="IPR036390">
    <property type="entry name" value="WH_DNA-bd_sf"/>
</dbReference>
<gene>
    <name evidence="3" type="ORF">OOZ53_02685</name>
</gene>
<dbReference type="Gene3D" id="1.10.10.10">
    <property type="entry name" value="Winged helix-like DNA-binding domain superfamily/Winged helix DNA-binding domain"/>
    <property type="match status" value="1"/>
</dbReference>
<evidence type="ECO:0000259" key="1">
    <source>
        <dbReference type="Pfam" id="PF03551"/>
    </source>
</evidence>
<protein>
    <submittedName>
        <fullName evidence="3">PadR family transcriptional regulator</fullName>
    </submittedName>
</protein>
<evidence type="ECO:0000313" key="4">
    <source>
        <dbReference type="Proteomes" id="UP001148313"/>
    </source>
</evidence>
<comment type="caution">
    <text evidence="3">The sequence shown here is derived from an EMBL/GenBank/DDBJ whole genome shotgun (WGS) entry which is preliminary data.</text>
</comment>
<dbReference type="SUPFAM" id="SSF46785">
    <property type="entry name" value="Winged helix' DNA-binding domain"/>
    <property type="match status" value="1"/>
</dbReference>
<keyword evidence="4" id="KW-1185">Reference proteome</keyword>
<dbReference type="InterPro" id="IPR005149">
    <property type="entry name" value="Tscrpt_reg_PadR_N"/>
</dbReference>
<dbReference type="InterPro" id="IPR018309">
    <property type="entry name" value="Tscrpt_reg_PadR_C"/>
</dbReference>
<accession>A0ABT4VHP0</accession>
<dbReference type="Gene3D" id="6.10.140.190">
    <property type="match status" value="1"/>
</dbReference>
<dbReference type="Proteomes" id="UP001148313">
    <property type="component" value="Unassembled WGS sequence"/>
</dbReference>
<dbReference type="PANTHER" id="PTHR43252:SF4">
    <property type="entry name" value="TRANSCRIPTIONAL REGULATORY PROTEIN"/>
    <property type="match status" value="1"/>
</dbReference>
<evidence type="ECO:0000259" key="2">
    <source>
        <dbReference type="Pfam" id="PF10400"/>
    </source>
</evidence>
<dbReference type="RefSeq" id="WP_271087755.1">
    <property type="nucleotide sequence ID" value="NZ_JAPJZH010000001.1"/>
</dbReference>
<reference evidence="3" key="1">
    <citation type="submission" date="2022-11" db="EMBL/GenBank/DDBJ databases">
        <title>Hoeflea poritis sp. nov., isolated from scleractinian coral Porites lutea.</title>
        <authorList>
            <person name="Zhang G."/>
            <person name="Wei Q."/>
            <person name="Cai L."/>
        </authorList>
    </citation>
    <scope>NUCLEOTIDE SEQUENCE</scope>
    <source>
        <strain evidence="3">E7-10</strain>
    </source>
</reference>
<dbReference type="PANTHER" id="PTHR43252">
    <property type="entry name" value="TRANSCRIPTIONAL REGULATOR YQJI"/>
    <property type="match status" value="1"/>
</dbReference>
<dbReference type="EMBL" id="JAPJZH010000001">
    <property type="protein sequence ID" value="MDA4844234.1"/>
    <property type="molecule type" value="Genomic_DNA"/>
</dbReference>
<proteinExistence type="predicted"/>